<organism evidence="1 2">
    <name type="scientific">Bauhinia variegata</name>
    <name type="common">Purple orchid tree</name>
    <name type="synonym">Phanera variegata</name>
    <dbReference type="NCBI Taxonomy" id="167791"/>
    <lineage>
        <taxon>Eukaryota</taxon>
        <taxon>Viridiplantae</taxon>
        <taxon>Streptophyta</taxon>
        <taxon>Embryophyta</taxon>
        <taxon>Tracheophyta</taxon>
        <taxon>Spermatophyta</taxon>
        <taxon>Magnoliopsida</taxon>
        <taxon>eudicotyledons</taxon>
        <taxon>Gunneridae</taxon>
        <taxon>Pentapetalae</taxon>
        <taxon>rosids</taxon>
        <taxon>fabids</taxon>
        <taxon>Fabales</taxon>
        <taxon>Fabaceae</taxon>
        <taxon>Cercidoideae</taxon>
        <taxon>Cercideae</taxon>
        <taxon>Bauhiniinae</taxon>
        <taxon>Bauhinia</taxon>
    </lineage>
</organism>
<comment type="caution">
    <text evidence="1">The sequence shown here is derived from an EMBL/GenBank/DDBJ whole genome shotgun (WGS) entry which is preliminary data.</text>
</comment>
<protein>
    <submittedName>
        <fullName evidence="1">Uncharacterized protein</fullName>
    </submittedName>
</protein>
<evidence type="ECO:0000313" key="2">
    <source>
        <dbReference type="Proteomes" id="UP000828941"/>
    </source>
</evidence>
<sequence>MKRMKPSSLLLNTIVTMLLYVLQATSDSPLNNFIHCLPHHSHPKSPTSAAIYTQNSSSYSSILLARISNLRFSTSSTPKPLAIIAAKHESHVQATIICAKSHGLQIRIRSGGHDYEGLSYVSEVPFVVLDMFNLRSIHLNLANGIAWVQSGATIGELYYRISQRSNVYGFPAGACPTVGIGGHISGGGYGNMMRKYGLTVDNVIDAKLVDVNGRILDRKSMGEDVFWAIRGGGGSSFGVILSWKIKLVPVPPKVTVFRVKKTIEEGATDVAYQWQLVATKLHEDLFIRVMPEVVNGSKEGKKTIQVSFIGQFLGEIDRLLPLVNKSFPELGLQRSDCTEIPWVNSTVFWADYSIETPINILLSRKLSQIFLKSKSDYVKKPIPKAAMEKIWDFMVKGENVWMQWNPYGGRMHEISPSATPFPHRAGNLFLIQYYTFWEEEGIEATNHYVNFSRSFYEFMTPYVSRSPREAFLDYRDLDIGTNPSNSTNLHIARRTYGSKYYKDNFERLVHAKTLIDPENFFKDEQSIPPH</sequence>
<gene>
    <name evidence="1" type="ORF">L6164_032759</name>
</gene>
<dbReference type="Proteomes" id="UP000828941">
    <property type="component" value="Chromosome 13"/>
</dbReference>
<reference evidence="1 2" key="1">
    <citation type="journal article" date="2022" name="DNA Res.">
        <title>Chromosomal-level genome assembly of the orchid tree Bauhinia variegata (Leguminosae; Cercidoideae) supports the allotetraploid origin hypothesis of Bauhinia.</title>
        <authorList>
            <person name="Zhong Y."/>
            <person name="Chen Y."/>
            <person name="Zheng D."/>
            <person name="Pang J."/>
            <person name="Liu Y."/>
            <person name="Luo S."/>
            <person name="Meng S."/>
            <person name="Qian L."/>
            <person name="Wei D."/>
            <person name="Dai S."/>
            <person name="Zhou R."/>
        </authorList>
    </citation>
    <scope>NUCLEOTIDE SEQUENCE [LARGE SCALE GENOMIC DNA]</scope>
    <source>
        <strain evidence="1">BV-YZ2020</strain>
    </source>
</reference>
<evidence type="ECO:0000313" key="1">
    <source>
        <dbReference type="EMBL" id="KAI4299285.1"/>
    </source>
</evidence>
<name>A0ACB9KQC5_BAUVA</name>
<keyword evidence="2" id="KW-1185">Reference proteome</keyword>
<accession>A0ACB9KQC5</accession>
<dbReference type="EMBL" id="CM039438">
    <property type="protein sequence ID" value="KAI4299285.1"/>
    <property type="molecule type" value="Genomic_DNA"/>
</dbReference>
<proteinExistence type="predicted"/>